<dbReference type="GO" id="GO:0016887">
    <property type="term" value="F:ATP hydrolysis activity"/>
    <property type="evidence" value="ECO:0007669"/>
    <property type="project" value="InterPro"/>
</dbReference>
<protein>
    <submittedName>
        <fullName evidence="3">ATPase_AAA_core domain-containing protein</fullName>
    </submittedName>
</protein>
<feature type="compositionally biased region" description="Basic residues" evidence="1">
    <location>
        <begin position="167"/>
        <end position="181"/>
    </location>
</feature>
<feature type="compositionally biased region" description="Gly residues" evidence="1">
    <location>
        <begin position="480"/>
        <end position="491"/>
    </location>
</feature>
<feature type="region of interest" description="Disordered" evidence="1">
    <location>
        <begin position="165"/>
        <end position="194"/>
    </location>
</feature>
<sequence length="491" mass="53667">MARGRVSVLEMLTGKAPPSKSERDPVARTEDSGDGVELVSATTAAMPKLEPKKRKQDSSSSIRLGSGSGNSRKKWLFRPCSRKRKAPEAKAGERRLGARGNWSRPAPEEARAEVVISDLEDTLLMDLLAFTRENASFRAAPAASTSAPRLSLGLEDVLARERGDRRTSRRLRQRTLRRSKSRRGEDGGERTEEDELEALRRRFAGYLRRRSAGSALHWEQRYRPCEVGTHRTVNTGVCERIKKWLEGWSQRARDGWSSEDEDFLMDGREGSALRKRGLLLHGPPGSGKTAAISALASSCQCAIVEVNGSESRTGLELKKKILEATQSSSEASKRAVCALEEVDTPSDEDRGFLAAIAEVLKTTKRPIVLTCNDPAKVPPQVLDLVDALEFRQPTLLELFVHCALVLVAEQRQCGWADLLTWLEGEGIRDYRSSVNNLQLWAGAGLGVKVESEGAPGECQGLEAMELASQADAEASRRSLGGDGDIPGADGV</sequence>
<evidence type="ECO:0000313" key="4">
    <source>
        <dbReference type="Proteomes" id="UP001472866"/>
    </source>
</evidence>
<feature type="compositionally biased region" description="Basic residues" evidence="1">
    <location>
        <begin position="71"/>
        <end position="85"/>
    </location>
</feature>
<dbReference type="Pfam" id="PF00004">
    <property type="entry name" value="AAA"/>
    <property type="match status" value="1"/>
</dbReference>
<dbReference type="InterPro" id="IPR027417">
    <property type="entry name" value="P-loop_NTPase"/>
</dbReference>
<feature type="domain" description="AAA+ ATPase" evidence="2">
    <location>
        <begin position="274"/>
        <end position="398"/>
    </location>
</feature>
<accession>A0AAX4P2S0</accession>
<dbReference type="GO" id="GO:0005634">
    <property type="term" value="C:nucleus"/>
    <property type="evidence" value="ECO:0007669"/>
    <property type="project" value="TreeGrafter"/>
</dbReference>
<dbReference type="GO" id="GO:0061860">
    <property type="term" value="F:DNA clamp unloader activity"/>
    <property type="evidence" value="ECO:0007669"/>
    <property type="project" value="TreeGrafter"/>
</dbReference>
<dbReference type="InterPro" id="IPR003593">
    <property type="entry name" value="AAA+_ATPase"/>
</dbReference>
<reference evidence="3 4" key="1">
    <citation type="submission" date="2024-03" db="EMBL/GenBank/DDBJ databases">
        <title>Complete genome sequence of the green alga Chloropicon roscoffensis RCC1871.</title>
        <authorList>
            <person name="Lemieux C."/>
            <person name="Pombert J.-F."/>
            <person name="Otis C."/>
            <person name="Turmel M."/>
        </authorList>
    </citation>
    <scope>NUCLEOTIDE SEQUENCE [LARGE SCALE GENOMIC DNA]</scope>
    <source>
        <strain evidence="3 4">RCC1871</strain>
    </source>
</reference>
<feature type="compositionally biased region" description="Basic and acidic residues" evidence="1">
    <location>
        <begin position="86"/>
        <end position="96"/>
    </location>
</feature>
<organism evidence="3 4">
    <name type="scientific">Chloropicon roscoffensis</name>
    <dbReference type="NCBI Taxonomy" id="1461544"/>
    <lineage>
        <taxon>Eukaryota</taxon>
        <taxon>Viridiplantae</taxon>
        <taxon>Chlorophyta</taxon>
        <taxon>Chloropicophyceae</taxon>
        <taxon>Chloropicales</taxon>
        <taxon>Chloropicaceae</taxon>
        <taxon>Chloropicon</taxon>
    </lineage>
</organism>
<gene>
    <name evidence="3" type="ORF">HKI87_02g18050</name>
</gene>
<keyword evidence="4" id="KW-1185">Reference proteome</keyword>
<dbReference type="GO" id="GO:0005524">
    <property type="term" value="F:ATP binding"/>
    <property type="evidence" value="ECO:0007669"/>
    <property type="project" value="InterPro"/>
</dbReference>
<dbReference type="Proteomes" id="UP001472866">
    <property type="component" value="Chromosome 02"/>
</dbReference>
<dbReference type="EMBL" id="CP151502">
    <property type="protein sequence ID" value="WZN60276.1"/>
    <property type="molecule type" value="Genomic_DNA"/>
</dbReference>
<dbReference type="SMART" id="SM00382">
    <property type="entry name" value="AAA"/>
    <property type="match status" value="1"/>
</dbReference>
<proteinExistence type="predicted"/>
<feature type="region of interest" description="Disordered" evidence="1">
    <location>
        <begin position="467"/>
        <end position="491"/>
    </location>
</feature>
<dbReference type="PANTHER" id="PTHR23389:SF21">
    <property type="entry name" value="ATPASE FAMILY AAA DOMAIN-CONTAINING PROTEIN 5"/>
    <property type="match status" value="1"/>
</dbReference>
<dbReference type="Gene3D" id="3.40.50.300">
    <property type="entry name" value="P-loop containing nucleotide triphosphate hydrolases"/>
    <property type="match status" value="1"/>
</dbReference>
<feature type="compositionally biased region" description="Basic and acidic residues" evidence="1">
    <location>
        <begin position="20"/>
        <end position="31"/>
    </location>
</feature>
<name>A0AAX4P2S0_9CHLO</name>
<dbReference type="AlphaFoldDB" id="A0AAX4P2S0"/>
<dbReference type="PANTHER" id="PTHR23389">
    <property type="entry name" value="CHROMOSOME TRANSMISSION FIDELITY FACTOR 18"/>
    <property type="match status" value="1"/>
</dbReference>
<feature type="region of interest" description="Disordered" evidence="1">
    <location>
        <begin position="1"/>
        <end position="104"/>
    </location>
</feature>
<dbReference type="InterPro" id="IPR003959">
    <property type="entry name" value="ATPase_AAA_core"/>
</dbReference>
<evidence type="ECO:0000256" key="1">
    <source>
        <dbReference type="SAM" id="MobiDB-lite"/>
    </source>
</evidence>
<dbReference type="GO" id="GO:0003677">
    <property type="term" value="F:DNA binding"/>
    <property type="evidence" value="ECO:0007669"/>
    <property type="project" value="TreeGrafter"/>
</dbReference>
<evidence type="ECO:0000313" key="3">
    <source>
        <dbReference type="EMBL" id="WZN60276.1"/>
    </source>
</evidence>
<evidence type="ECO:0000259" key="2">
    <source>
        <dbReference type="SMART" id="SM00382"/>
    </source>
</evidence>
<dbReference type="SUPFAM" id="SSF52540">
    <property type="entry name" value="P-loop containing nucleoside triphosphate hydrolases"/>
    <property type="match status" value="1"/>
</dbReference>